<dbReference type="InterPro" id="IPR004360">
    <property type="entry name" value="Glyas_Fos-R_dOase_dom"/>
</dbReference>
<dbReference type="Gene3D" id="3.10.180.10">
    <property type="entry name" value="2,3-Dihydroxybiphenyl 1,2-Dioxygenase, domain 1"/>
    <property type="match status" value="1"/>
</dbReference>
<organism evidence="2 3">
    <name type="scientific">Flavobacterium album</name>
    <dbReference type="NCBI Taxonomy" id="2175091"/>
    <lineage>
        <taxon>Bacteria</taxon>
        <taxon>Pseudomonadati</taxon>
        <taxon>Bacteroidota</taxon>
        <taxon>Flavobacteriia</taxon>
        <taxon>Flavobacteriales</taxon>
        <taxon>Flavobacteriaceae</taxon>
        <taxon>Flavobacterium</taxon>
    </lineage>
</organism>
<dbReference type="InterPro" id="IPR037523">
    <property type="entry name" value="VOC_core"/>
</dbReference>
<dbReference type="Proteomes" id="UP000244929">
    <property type="component" value="Chromosome"/>
</dbReference>
<accession>A0A2S1R2Y4</accession>
<protein>
    <submittedName>
        <fullName evidence="2">Bleomycin resistance family protein</fullName>
    </submittedName>
</protein>
<dbReference type="OrthoDB" id="66829at2"/>
<name>A0A2S1R2Y4_9FLAO</name>
<dbReference type="AlphaFoldDB" id="A0A2S1R2Y4"/>
<dbReference type="Pfam" id="PF00903">
    <property type="entry name" value="Glyoxalase"/>
    <property type="match status" value="1"/>
</dbReference>
<dbReference type="InterPro" id="IPR029068">
    <property type="entry name" value="Glyas_Bleomycin-R_OHBP_Dase"/>
</dbReference>
<reference evidence="2 3" key="1">
    <citation type="submission" date="2018-04" db="EMBL/GenBank/DDBJ databases">
        <title>Genome sequencing of Flavobacterium sp. HYN0059.</title>
        <authorList>
            <person name="Yi H."/>
            <person name="Baek C."/>
        </authorList>
    </citation>
    <scope>NUCLEOTIDE SEQUENCE [LARGE SCALE GENOMIC DNA]</scope>
    <source>
        <strain evidence="2 3">HYN0059</strain>
    </source>
</reference>
<evidence type="ECO:0000313" key="2">
    <source>
        <dbReference type="EMBL" id="AWH86891.1"/>
    </source>
</evidence>
<dbReference type="EMBL" id="CP029186">
    <property type="protein sequence ID" value="AWH86891.1"/>
    <property type="molecule type" value="Genomic_DNA"/>
</dbReference>
<gene>
    <name evidence="2" type="ORF">HYN59_01740</name>
</gene>
<keyword evidence="3" id="KW-1185">Reference proteome</keyword>
<evidence type="ECO:0000313" key="3">
    <source>
        <dbReference type="Proteomes" id="UP000244929"/>
    </source>
</evidence>
<dbReference type="PROSITE" id="PS51819">
    <property type="entry name" value="VOC"/>
    <property type="match status" value="1"/>
</dbReference>
<proteinExistence type="predicted"/>
<sequence length="113" mass="13225">MIYTRELKETVAFYVNVLGFECAAFEESWGWASFVKDGVEIMACLPNEHIPFDAPLFTGSLYITTEDADALWQQWKDKCRVCYEIETFEYGMREFAIYDNNGYLLQFGQEINQ</sequence>
<dbReference type="KEGG" id="falb:HYN59_01740"/>
<evidence type="ECO:0000259" key="1">
    <source>
        <dbReference type="PROSITE" id="PS51819"/>
    </source>
</evidence>
<dbReference type="SUPFAM" id="SSF54593">
    <property type="entry name" value="Glyoxalase/Bleomycin resistance protein/Dihydroxybiphenyl dioxygenase"/>
    <property type="match status" value="1"/>
</dbReference>
<feature type="domain" description="VOC" evidence="1">
    <location>
        <begin position="1"/>
        <end position="110"/>
    </location>
</feature>